<keyword evidence="3" id="KW-1185">Reference proteome</keyword>
<evidence type="ECO:0000313" key="2">
    <source>
        <dbReference type="EMBL" id="MFC6239744.1"/>
    </source>
</evidence>
<feature type="transmembrane region" description="Helical" evidence="1">
    <location>
        <begin position="116"/>
        <end position="134"/>
    </location>
</feature>
<organism evidence="2 3">
    <name type="scientific">Longivirga aurantiaca</name>
    <dbReference type="NCBI Taxonomy" id="1837743"/>
    <lineage>
        <taxon>Bacteria</taxon>
        <taxon>Bacillati</taxon>
        <taxon>Actinomycetota</taxon>
        <taxon>Actinomycetes</taxon>
        <taxon>Sporichthyales</taxon>
        <taxon>Sporichthyaceae</taxon>
        <taxon>Longivirga</taxon>
    </lineage>
</organism>
<protein>
    <recommendedName>
        <fullName evidence="4">Yip1 domain-containing protein</fullName>
    </recommendedName>
</protein>
<gene>
    <name evidence="2" type="ORF">ACFQGU_17875</name>
</gene>
<keyword evidence="1" id="KW-0812">Transmembrane</keyword>
<feature type="transmembrane region" description="Helical" evidence="1">
    <location>
        <begin position="90"/>
        <end position="110"/>
    </location>
</feature>
<proteinExistence type="predicted"/>
<dbReference type="Proteomes" id="UP001596138">
    <property type="component" value="Unassembled WGS sequence"/>
</dbReference>
<accession>A0ABW1T5N2</accession>
<sequence>MDDDASPEPGHDDLRVEAAREVVTMALYQSLSILAVLLATPTPSAEGANIRVAITVFLTGLGLLLAHHVAFRLSSRLVNQGLLSDASLRLLRAQAIGGLPIVVGAAIPPLLLGADVGTTVSEVLLLVLVGLVGYRAVRPARDRRQALGYLVGLLVLVGLLMVLKTAVGH</sequence>
<feature type="transmembrane region" description="Helical" evidence="1">
    <location>
        <begin position="146"/>
        <end position="167"/>
    </location>
</feature>
<comment type="caution">
    <text evidence="2">The sequence shown here is derived from an EMBL/GenBank/DDBJ whole genome shotgun (WGS) entry which is preliminary data.</text>
</comment>
<dbReference type="EMBL" id="JBHSTI010000071">
    <property type="protein sequence ID" value="MFC6239744.1"/>
    <property type="molecule type" value="Genomic_DNA"/>
</dbReference>
<feature type="transmembrane region" description="Helical" evidence="1">
    <location>
        <begin position="52"/>
        <end position="70"/>
    </location>
</feature>
<keyword evidence="1" id="KW-0472">Membrane</keyword>
<keyword evidence="1" id="KW-1133">Transmembrane helix</keyword>
<dbReference type="RefSeq" id="WP_386769054.1">
    <property type="nucleotide sequence ID" value="NZ_JBHSTI010000071.1"/>
</dbReference>
<evidence type="ECO:0000313" key="3">
    <source>
        <dbReference type="Proteomes" id="UP001596138"/>
    </source>
</evidence>
<evidence type="ECO:0008006" key="4">
    <source>
        <dbReference type="Google" id="ProtNLM"/>
    </source>
</evidence>
<name>A0ABW1T5N2_9ACTN</name>
<evidence type="ECO:0000256" key="1">
    <source>
        <dbReference type="SAM" id="Phobius"/>
    </source>
</evidence>
<reference evidence="3" key="1">
    <citation type="journal article" date="2019" name="Int. J. Syst. Evol. Microbiol.">
        <title>The Global Catalogue of Microorganisms (GCM) 10K type strain sequencing project: providing services to taxonomists for standard genome sequencing and annotation.</title>
        <authorList>
            <consortium name="The Broad Institute Genomics Platform"/>
            <consortium name="The Broad Institute Genome Sequencing Center for Infectious Disease"/>
            <person name="Wu L."/>
            <person name="Ma J."/>
        </authorList>
    </citation>
    <scope>NUCLEOTIDE SEQUENCE [LARGE SCALE GENOMIC DNA]</scope>
    <source>
        <strain evidence="3">CGMCC 4.7317</strain>
    </source>
</reference>